<evidence type="ECO:0000256" key="1">
    <source>
        <dbReference type="ARBA" id="ARBA00010579"/>
    </source>
</evidence>
<gene>
    <name evidence="4" type="ORF">HRG_03740</name>
</gene>
<proteinExistence type="inferred from homology"/>
<feature type="chain" id="PRO_5040278752" evidence="3">
    <location>
        <begin position="26"/>
        <end position="527"/>
    </location>
</feature>
<evidence type="ECO:0000256" key="2">
    <source>
        <dbReference type="SAM" id="MobiDB-lite"/>
    </source>
</evidence>
<dbReference type="PROSITE" id="PS51257">
    <property type="entry name" value="PROKAR_LIPOPROTEIN"/>
    <property type="match status" value="1"/>
</dbReference>
<dbReference type="OrthoDB" id="5554151at2759"/>
<dbReference type="GeneID" id="68352869"/>
<comment type="caution">
    <text evidence="4">The sequence shown here is derived from an EMBL/GenBank/DDBJ whole genome shotgun (WGS) entry which is preliminary data.</text>
</comment>
<feature type="region of interest" description="Disordered" evidence="2">
    <location>
        <begin position="428"/>
        <end position="451"/>
    </location>
</feature>
<evidence type="ECO:0000313" key="4">
    <source>
        <dbReference type="EMBL" id="KAH0965724.1"/>
    </source>
</evidence>
<feature type="compositionally biased region" description="Gly residues" evidence="2">
    <location>
        <begin position="318"/>
        <end position="331"/>
    </location>
</feature>
<dbReference type="Proteomes" id="UP000824596">
    <property type="component" value="Unassembled WGS sequence"/>
</dbReference>
<dbReference type="PANTHER" id="PTHR31654:SF0">
    <property type="entry name" value="SECRETED BETA-GLUCOSIDASE ADG3-RELATED"/>
    <property type="match status" value="1"/>
</dbReference>
<feature type="compositionally biased region" description="Pro residues" evidence="2">
    <location>
        <begin position="484"/>
        <end position="493"/>
    </location>
</feature>
<dbReference type="EMBL" id="JAIZPD010000003">
    <property type="protein sequence ID" value="KAH0965724.1"/>
    <property type="molecule type" value="Genomic_DNA"/>
</dbReference>
<evidence type="ECO:0000313" key="5">
    <source>
        <dbReference type="Proteomes" id="UP000824596"/>
    </source>
</evidence>
<feature type="region of interest" description="Disordered" evidence="2">
    <location>
        <begin position="316"/>
        <end position="402"/>
    </location>
</feature>
<dbReference type="AlphaFoldDB" id="A0A9P8N2M9"/>
<feature type="region of interest" description="Disordered" evidence="2">
    <location>
        <begin position="471"/>
        <end position="503"/>
    </location>
</feature>
<comment type="similarity">
    <text evidence="1">Belongs to the SUN family.</text>
</comment>
<sequence length="527" mass="54932">MKLASIHAALGPAALLLLLATGCRATPAHEKLHQRAMRPRHFHGHAHWHPIAKRGKMCEFPTDDPNLVAITPEGKNAGWAMSPDQECRPGHYCPIACKPGMVMAQWDPHSDYTYPSSMNGGLHCGEDGIVRKPFPDRPNCVEGTGTVRVVNQCRNPLSWCQTILPGNELMAIPTLAEVETETTISVPGASYWRKTSAHYYVNPPGTGVEGCIWGSESQAIGNWSPFVVGANTERNGMTFVKIGWNPKFLELDMKAPGFSLKIECPDGGCVGLPCEIRSSSGKGSVESKLAAAGAGGAKFCVVTVPKGKVANVVVTEEGSGGKGGGGGGGGYPVHSSKEAKTETVAPPPEPSTTVVQEPTTVPEKMTTTPEPLTTQQSTTIKTTTKPPPPPPPPVTTSATTTSSAGLLSPAYVPITTSKNLVATTSSVATTTSGNHKTSNSTMSSTTSKFRRPTMLPGAVFNENATAPTGFAAKGSVSSSWSPPQATPNSPPNSPAIVSSKKGEAGRQQGNAAVAGLVVAFVAAACFF</sequence>
<dbReference type="InterPro" id="IPR053088">
    <property type="entry name" value="Beta-glucosidase/SUN-like"/>
</dbReference>
<feature type="compositionally biased region" description="Pro residues" evidence="2">
    <location>
        <begin position="385"/>
        <end position="394"/>
    </location>
</feature>
<feature type="signal peptide" evidence="3">
    <location>
        <begin position="1"/>
        <end position="25"/>
    </location>
</feature>
<feature type="compositionally biased region" description="Low complexity" evidence="2">
    <location>
        <begin position="371"/>
        <end position="384"/>
    </location>
</feature>
<protein>
    <submittedName>
        <fullName evidence="4">Beta-glucosidase (SUN family) domain-containing protein</fullName>
    </submittedName>
</protein>
<reference evidence="4" key="1">
    <citation type="submission" date="2021-09" db="EMBL/GenBank/DDBJ databases">
        <title>A high-quality genome of the endoparasitic fungus Hirsutella rhossiliensis with a comparison of Hirsutella genomes reveals transposable elements contributing to genome size variation.</title>
        <authorList>
            <person name="Lin R."/>
            <person name="Jiao Y."/>
            <person name="Sun X."/>
            <person name="Ling J."/>
            <person name="Xie B."/>
            <person name="Cheng X."/>
        </authorList>
    </citation>
    <scope>NUCLEOTIDE SEQUENCE</scope>
    <source>
        <strain evidence="4">HR02</strain>
    </source>
</reference>
<keyword evidence="5" id="KW-1185">Reference proteome</keyword>
<dbReference type="InterPro" id="IPR005556">
    <property type="entry name" value="SUN"/>
</dbReference>
<evidence type="ECO:0000256" key="3">
    <source>
        <dbReference type="SAM" id="SignalP"/>
    </source>
</evidence>
<keyword evidence="3" id="KW-0732">Signal</keyword>
<dbReference type="PANTHER" id="PTHR31654">
    <property type="entry name" value="SECRETED BETA-GLUCOSIDASE ADG3-RELATED"/>
    <property type="match status" value="1"/>
</dbReference>
<accession>A0A9P8N2M9</accession>
<dbReference type="Pfam" id="PF03856">
    <property type="entry name" value="SUN"/>
    <property type="match status" value="1"/>
</dbReference>
<feature type="compositionally biased region" description="Low complexity" evidence="2">
    <location>
        <begin position="351"/>
        <end position="363"/>
    </location>
</feature>
<organism evidence="4 5">
    <name type="scientific">Hirsutella rhossiliensis</name>
    <dbReference type="NCBI Taxonomy" id="111463"/>
    <lineage>
        <taxon>Eukaryota</taxon>
        <taxon>Fungi</taxon>
        <taxon>Dikarya</taxon>
        <taxon>Ascomycota</taxon>
        <taxon>Pezizomycotina</taxon>
        <taxon>Sordariomycetes</taxon>
        <taxon>Hypocreomycetidae</taxon>
        <taxon>Hypocreales</taxon>
        <taxon>Ophiocordycipitaceae</taxon>
        <taxon>Hirsutella</taxon>
    </lineage>
</organism>
<name>A0A9P8N2M9_9HYPO</name>
<dbReference type="RefSeq" id="XP_044723237.1">
    <property type="nucleotide sequence ID" value="XM_044862211.1"/>
</dbReference>
<feature type="compositionally biased region" description="Low complexity" evidence="2">
    <location>
        <begin position="428"/>
        <end position="447"/>
    </location>
</feature>